<gene>
    <name evidence="3" type="ORF">EIZ62_06850</name>
</gene>
<protein>
    <recommendedName>
        <fullName evidence="1">D-inositol 3-phosphate glycosyltransferase</fullName>
    </recommendedName>
</protein>
<keyword evidence="4" id="KW-1185">Reference proteome</keyword>
<dbReference type="Pfam" id="PF13692">
    <property type="entry name" value="Glyco_trans_1_4"/>
    <property type="match status" value="1"/>
</dbReference>
<evidence type="ECO:0000256" key="2">
    <source>
        <dbReference type="SAM" id="MobiDB-lite"/>
    </source>
</evidence>
<feature type="region of interest" description="Disordered" evidence="2">
    <location>
        <begin position="381"/>
        <end position="408"/>
    </location>
</feature>
<dbReference type="PANTHER" id="PTHR12526">
    <property type="entry name" value="GLYCOSYLTRANSFERASE"/>
    <property type="match status" value="1"/>
</dbReference>
<evidence type="ECO:0000313" key="4">
    <source>
        <dbReference type="Proteomes" id="UP000422572"/>
    </source>
</evidence>
<accession>A0A6I6F526</accession>
<dbReference type="CDD" id="cd03801">
    <property type="entry name" value="GT4_PimA-like"/>
    <property type="match status" value="1"/>
</dbReference>
<dbReference type="KEGG" id="sfic:EIZ62_06850"/>
<dbReference type="SUPFAM" id="SSF53756">
    <property type="entry name" value="UDP-Glycosyltransferase/glycogen phosphorylase"/>
    <property type="match status" value="1"/>
</dbReference>
<dbReference type="Gene3D" id="3.40.50.2000">
    <property type="entry name" value="Glycogen Phosphorylase B"/>
    <property type="match status" value="2"/>
</dbReference>
<dbReference type="EMBL" id="CP034279">
    <property type="protein sequence ID" value="QGV78001.1"/>
    <property type="molecule type" value="Genomic_DNA"/>
</dbReference>
<evidence type="ECO:0000313" key="3">
    <source>
        <dbReference type="EMBL" id="QGV78001.1"/>
    </source>
</evidence>
<reference evidence="3 4" key="1">
    <citation type="submission" date="2018-12" db="EMBL/GenBank/DDBJ databases">
        <title>Complete genome sequence of Streptomyces ficellus NRRL8067, the producer of ficellomycin, feldamycin and nojirimycin.</title>
        <authorList>
            <person name="Zhang H."/>
            <person name="Yue R."/>
            <person name="Liu Y."/>
            <person name="Li M."/>
            <person name="Mu H."/>
            <person name="Zhang J."/>
        </authorList>
    </citation>
    <scope>NUCLEOTIDE SEQUENCE [LARGE SCALE GENOMIC DNA]</scope>
    <source>
        <strain evidence="3 4">NRRL 8067</strain>
    </source>
</reference>
<dbReference type="Proteomes" id="UP000422572">
    <property type="component" value="Chromosome"/>
</dbReference>
<evidence type="ECO:0000256" key="1">
    <source>
        <dbReference type="ARBA" id="ARBA00021292"/>
    </source>
</evidence>
<organism evidence="3 4">
    <name type="scientific">Streptomyces ficellus</name>
    <dbReference type="NCBI Taxonomy" id="1977088"/>
    <lineage>
        <taxon>Bacteria</taxon>
        <taxon>Bacillati</taxon>
        <taxon>Actinomycetota</taxon>
        <taxon>Actinomycetes</taxon>
        <taxon>Kitasatosporales</taxon>
        <taxon>Streptomycetaceae</taxon>
        <taxon>Streptomyces</taxon>
    </lineage>
</organism>
<keyword evidence="3" id="KW-0808">Transferase</keyword>
<sequence>MNARPRTGAVPAPPARPHRRHVVVSVYDDVTDGHYNGGGAAVIGKVADRLAEEFDITVVTAGRHSGTRTAGAVHYRTLPVRRAGPRAGQLLFQALLPLVARRLPHDLWLESFTPPFSTSFLPLVTRAPVVGIDQGRTGEAMWRKYHLPFFLVERLGLRCYRDLVVMNAADAATVGRLSPRARVRTIPNGVDPRPAEDQHPGEGTHILCLGRVDTRQKGLDLLLAAYARARPGLPLVLAGNGTAGEEKRLDALLARHGDGVHRTGRVSGAAKERLLRDSAFVVLPSRNETFGLSALEGMSFGKPVLHFALPTLAWMRDGGGVPVPPFDVDALADRIRALAADRPWRARLGRQAADTARHYTWDRMTDSYLALARALLVPRRPPARRAREEATRPWAPTARGHPPGTPTT</sequence>
<dbReference type="OrthoDB" id="506201at2"/>
<dbReference type="RefSeq" id="WP_156691817.1">
    <property type="nucleotide sequence ID" value="NZ_CP034279.1"/>
</dbReference>
<dbReference type="GO" id="GO:0016740">
    <property type="term" value="F:transferase activity"/>
    <property type="evidence" value="ECO:0007669"/>
    <property type="project" value="UniProtKB-KW"/>
</dbReference>
<proteinExistence type="predicted"/>
<name>A0A6I6F526_9ACTN</name>
<dbReference type="AlphaFoldDB" id="A0A6I6F526"/>